<keyword evidence="4" id="KW-1185">Reference proteome</keyword>
<proteinExistence type="predicted"/>
<keyword evidence="1" id="KW-0479">Metal-binding</keyword>
<evidence type="ECO:0000313" key="3">
    <source>
        <dbReference type="EMBL" id="AFM20183.1"/>
    </source>
</evidence>
<evidence type="ECO:0000256" key="1">
    <source>
        <dbReference type="ARBA" id="ARBA00022723"/>
    </source>
</evidence>
<dbReference type="PATRIC" id="fig|710421.3.peg.5501"/>
<dbReference type="Gene3D" id="2.60.40.420">
    <property type="entry name" value="Cupredoxins - blue copper proteins"/>
    <property type="match status" value="1"/>
</dbReference>
<keyword evidence="3" id="KW-0614">Plasmid</keyword>
<dbReference type="SUPFAM" id="SSF49503">
    <property type="entry name" value="Cupredoxins"/>
    <property type="match status" value="1"/>
</dbReference>
<dbReference type="HOGENOM" id="CLU_100565_0_0_11"/>
<dbReference type="OrthoDB" id="7431902at2"/>
<gene>
    <name evidence="3" type="ordered locus">Mycch_5518</name>
</gene>
<dbReference type="Proteomes" id="UP000006057">
    <property type="component" value="Plasmid pMYCCH.01"/>
</dbReference>
<dbReference type="GO" id="GO:0046872">
    <property type="term" value="F:metal ion binding"/>
    <property type="evidence" value="ECO:0007669"/>
    <property type="project" value="UniProtKB-KW"/>
</dbReference>
<keyword evidence="2" id="KW-0732">Signal</keyword>
<feature type="signal peptide" evidence="2">
    <location>
        <begin position="1"/>
        <end position="28"/>
    </location>
</feature>
<dbReference type="PROSITE" id="PS00079">
    <property type="entry name" value="MULTICOPPER_OXIDASE1"/>
    <property type="match status" value="1"/>
</dbReference>
<feature type="chain" id="PRO_5003686920" description="Sulfocyanin (SoxE)" evidence="2">
    <location>
        <begin position="29"/>
        <end position="237"/>
    </location>
</feature>
<name>I4BSC6_MYCCN</name>
<reference evidence="3 4" key="1">
    <citation type="submission" date="2012-06" db="EMBL/GenBank/DDBJ databases">
        <title>Complete sequence of plasmid 1 of Mycobacterium chubuense NBB4.</title>
        <authorList>
            <consortium name="US DOE Joint Genome Institute"/>
            <person name="Lucas S."/>
            <person name="Han J."/>
            <person name="Lapidus A."/>
            <person name="Cheng J.-F."/>
            <person name="Goodwin L."/>
            <person name="Pitluck S."/>
            <person name="Peters L."/>
            <person name="Mikhailova N."/>
            <person name="Teshima H."/>
            <person name="Detter J.C."/>
            <person name="Han C."/>
            <person name="Tapia R."/>
            <person name="Land M."/>
            <person name="Hauser L."/>
            <person name="Kyrpides N."/>
            <person name="Ivanova N."/>
            <person name="Pagani I."/>
            <person name="Mattes T."/>
            <person name="Holmes A."/>
            <person name="Rutledge P."/>
            <person name="Paulsen I."/>
            <person name="Coleman N."/>
            <person name="Woyke T."/>
        </authorList>
    </citation>
    <scope>NUCLEOTIDE SEQUENCE [LARGE SCALE GENOMIC DNA]</scope>
    <source>
        <strain evidence="3 4">NBB4</strain>
        <plasmid evidence="3 4">pMYCCH.01</plasmid>
    </source>
</reference>
<accession>I4BSC6</accession>
<evidence type="ECO:0000313" key="4">
    <source>
        <dbReference type="Proteomes" id="UP000006057"/>
    </source>
</evidence>
<evidence type="ECO:0008006" key="5">
    <source>
        <dbReference type="Google" id="ProtNLM"/>
    </source>
</evidence>
<evidence type="ECO:0000256" key="2">
    <source>
        <dbReference type="SAM" id="SignalP"/>
    </source>
</evidence>
<dbReference type="AlphaFoldDB" id="I4BSC6"/>
<dbReference type="InterPro" id="IPR033138">
    <property type="entry name" value="Cu_oxidase_CS"/>
</dbReference>
<geneLocation type="plasmid" evidence="3 4">
    <name>pMYCCH.01</name>
</geneLocation>
<protein>
    <recommendedName>
        <fullName evidence="5">Sulfocyanin (SoxE)</fullName>
    </recommendedName>
</protein>
<dbReference type="KEGG" id="mcb:Mycch_5518"/>
<dbReference type="EMBL" id="CP003054">
    <property type="protein sequence ID" value="AFM20183.1"/>
    <property type="molecule type" value="Genomic_DNA"/>
</dbReference>
<sequence precursor="true">MSTQRLRLVLLIGLAALVLGVASTFAVAAVAPGTRSAGPAAPIRPYPYAPQSCEVPALPGTVVNVTLTDMPGSMMGPGMMMAPGMMMGPGMMGPGMMGPGMMGPGPGGRYGHVAPNQAYPWAGMRMMSILIDPTTVRAGEVSFRVLNTGLWIHELTVLPLGAGENLGQRRIGTNNQVDESASLGHVEASCGADEGDGIPPGAAGWTTITLKPGRYELICNIAGHYWAGMYTELTVTG</sequence>
<organism evidence="3 4">
    <name type="scientific">Mycolicibacterium chubuense (strain NBB4)</name>
    <name type="common">Mycobacterium chubuense</name>
    <dbReference type="NCBI Taxonomy" id="710421"/>
    <lineage>
        <taxon>Bacteria</taxon>
        <taxon>Bacillati</taxon>
        <taxon>Actinomycetota</taxon>
        <taxon>Actinomycetes</taxon>
        <taxon>Mycobacteriales</taxon>
        <taxon>Mycobacteriaceae</taxon>
        <taxon>Mycolicibacterium</taxon>
    </lineage>
</organism>
<dbReference type="InterPro" id="IPR008972">
    <property type="entry name" value="Cupredoxin"/>
</dbReference>